<reference evidence="13" key="2">
    <citation type="submission" date="2024-06" db="EMBL/GenBank/DDBJ databases">
        <authorList>
            <person name="Plum-Jensen L.E."/>
            <person name="Schramm A."/>
            <person name="Marshall I.P.G."/>
        </authorList>
    </citation>
    <scope>NUCLEOTIDE SEQUENCE</scope>
    <source>
        <strain evidence="13">Rat1</strain>
    </source>
</reference>
<evidence type="ECO:0000256" key="9">
    <source>
        <dbReference type="ARBA" id="ARBA00023212"/>
    </source>
</evidence>
<comment type="subcellular location">
    <subcellularLocation>
        <location evidence="1">Cytoplasm</location>
        <location evidence="1">Cytoskeleton</location>
    </subcellularLocation>
</comment>
<evidence type="ECO:0000256" key="6">
    <source>
        <dbReference type="ARBA" id="ARBA00022803"/>
    </source>
</evidence>
<comment type="similarity">
    <text evidence="2">Belongs to the kinesin light chain family.</text>
</comment>
<accession>A0AAU8LU62</accession>
<dbReference type="PRINTS" id="PR00381">
    <property type="entry name" value="KINESINLIGHT"/>
</dbReference>
<proteinExistence type="inferred from homology"/>
<dbReference type="KEGG" id="eaj:Q3M24_20250"/>
<evidence type="ECO:0000256" key="2">
    <source>
        <dbReference type="ARBA" id="ARBA00009622"/>
    </source>
</evidence>
<evidence type="ECO:0000256" key="12">
    <source>
        <dbReference type="SAM" id="MobiDB-lite"/>
    </source>
</evidence>
<keyword evidence="6 10" id="KW-0802">TPR repeat</keyword>
<dbReference type="GO" id="GO:0007018">
    <property type="term" value="P:microtubule-based movement"/>
    <property type="evidence" value="ECO:0007669"/>
    <property type="project" value="TreeGrafter"/>
</dbReference>
<dbReference type="Pfam" id="PF13424">
    <property type="entry name" value="TPR_12"/>
    <property type="match status" value="3"/>
</dbReference>
<dbReference type="GO" id="GO:0005871">
    <property type="term" value="C:kinesin complex"/>
    <property type="evidence" value="ECO:0007669"/>
    <property type="project" value="InterPro"/>
</dbReference>
<feature type="repeat" description="TPR" evidence="10">
    <location>
        <begin position="333"/>
        <end position="366"/>
    </location>
</feature>
<dbReference type="GO" id="GO:0019894">
    <property type="term" value="F:kinesin binding"/>
    <property type="evidence" value="ECO:0007669"/>
    <property type="project" value="TreeGrafter"/>
</dbReference>
<sequence length="584" mass="66025">MDLLELVKTTFIDLMGQIKAIWDLLPDNPDVIWSGWGIAVVSASLAVIGFVCSKLCACLRKPKAASVSLDASELLDENVLTIDKYKEHLLEQHGNYFLEKQKREEIERKLANLEESYQEKLRLLEESQEKLLLLAGKLPKEQLAEAEERLAQGDTELAEQLFDRVAAEAGQTVAEALLQSGRLAEDRLDYSKALRNYAGAADLAPSNPTYLLAAGIMAWKMGDYQRAKEWLEHLLAIREQEGKEDIELALALNELGLVYEYQGCYKKAEPIYKRALEVAEKTLGKEHLHVAAVLNNLARLYVTQSRYEKAVPLYQRSLVIKENKLGKDHPYVTNTLGNLANLYRVQGRYDEAEPLYNSSLKIREEKLGKKHPDVANSLDSIALLYCEQGRYNRAEPLYKRSLEISEETLGKDHPNVAVTLNNLAELYRKQRRYEEADPLYKQSLEISEKALGKDHPSVATTLNNLASLYESQGRYGEAKSLYKRSLEIFEKKLGKDHPSTATILNNLAGLYRTQNRYEKAEPLYLRALAILNAKFPNGHPDIGMIQENYKKMKEMMKAQWAGQLPFPPQATPGLPGKATDTVTE</sequence>
<evidence type="ECO:0000313" key="13">
    <source>
        <dbReference type="EMBL" id="XCN72596.1"/>
    </source>
</evidence>
<dbReference type="InterPro" id="IPR002151">
    <property type="entry name" value="Kinesin_light"/>
</dbReference>
<dbReference type="Pfam" id="PF13374">
    <property type="entry name" value="TPR_10"/>
    <property type="match status" value="1"/>
</dbReference>
<dbReference type="Gene3D" id="1.25.40.10">
    <property type="entry name" value="Tetratricopeptide repeat domain"/>
    <property type="match status" value="4"/>
</dbReference>
<evidence type="ECO:0000256" key="10">
    <source>
        <dbReference type="PROSITE-ProRule" id="PRU00339"/>
    </source>
</evidence>
<protein>
    <submittedName>
        <fullName evidence="13">Tetratricopeptide repeat protein</fullName>
    </submittedName>
</protein>
<dbReference type="PANTHER" id="PTHR45783">
    <property type="entry name" value="KINESIN LIGHT CHAIN"/>
    <property type="match status" value="1"/>
</dbReference>
<dbReference type="GO" id="GO:0005874">
    <property type="term" value="C:microtubule"/>
    <property type="evidence" value="ECO:0007669"/>
    <property type="project" value="UniProtKB-KW"/>
</dbReference>
<keyword evidence="8" id="KW-0505">Motor protein</keyword>
<dbReference type="Pfam" id="PF13432">
    <property type="entry name" value="TPR_16"/>
    <property type="match status" value="1"/>
</dbReference>
<evidence type="ECO:0000256" key="8">
    <source>
        <dbReference type="ARBA" id="ARBA00023175"/>
    </source>
</evidence>
<dbReference type="InterPro" id="IPR019734">
    <property type="entry name" value="TPR_rpt"/>
</dbReference>
<dbReference type="InterPro" id="IPR011990">
    <property type="entry name" value="TPR-like_helical_dom_sf"/>
</dbReference>
<feature type="repeat" description="TPR" evidence="10">
    <location>
        <begin position="375"/>
        <end position="408"/>
    </location>
</feature>
<reference evidence="13" key="1">
    <citation type="journal article" date="2024" name="Syst. Appl. Microbiol.">
        <title>First single-strain enrichments of Electrothrix cable bacteria, description of E. aestuarii sp. nov. and E. rattekaaiensis sp. nov., and proposal of a cable bacteria taxonomy following the rules of the SeqCode.</title>
        <authorList>
            <person name="Plum-Jensen L.E."/>
            <person name="Schramm A."/>
            <person name="Marshall I.P.G."/>
        </authorList>
    </citation>
    <scope>NUCLEOTIDE SEQUENCE</scope>
    <source>
        <strain evidence="13">Rat1</strain>
    </source>
</reference>
<evidence type="ECO:0000256" key="3">
    <source>
        <dbReference type="ARBA" id="ARBA00022490"/>
    </source>
</evidence>
<dbReference type="AlphaFoldDB" id="A0AAU8LU62"/>
<keyword evidence="5" id="KW-0677">Repeat</keyword>
<dbReference type="SMART" id="SM00028">
    <property type="entry name" value="TPR"/>
    <property type="match status" value="9"/>
</dbReference>
<feature type="repeat" description="TPR" evidence="10">
    <location>
        <begin position="291"/>
        <end position="324"/>
    </location>
</feature>
<keyword evidence="9" id="KW-0206">Cytoskeleton</keyword>
<evidence type="ECO:0000256" key="11">
    <source>
        <dbReference type="SAM" id="Coils"/>
    </source>
</evidence>
<evidence type="ECO:0000256" key="4">
    <source>
        <dbReference type="ARBA" id="ARBA00022701"/>
    </source>
</evidence>
<dbReference type="PROSITE" id="PS50005">
    <property type="entry name" value="TPR"/>
    <property type="match status" value="7"/>
</dbReference>
<feature type="region of interest" description="Disordered" evidence="12">
    <location>
        <begin position="565"/>
        <end position="584"/>
    </location>
</feature>
<dbReference type="SUPFAM" id="SSF48452">
    <property type="entry name" value="TPR-like"/>
    <property type="match status" value="4"/>
</dbReference>
<keyword evidence="3" id="KW-0963">Cytoplasm</keyword>
<feature type="coiled-coil region" evidence="11">
    <location>
        <begin position="96"/>
        <end position="130"/>
    </location>
</feature>
<keyword evidence="4" id="KW-0493">Microtubule</keyword>
<gene>
    <name evidence="13" type="ORF">Q3M24_20250</name>
</gene>
<evidence type="ECO:0000256" key="1">
    <source>
        <dbReference type="ARBA" id="ARBA00004245"/>
    </source>
</evidence>
<dbReference type="EMBL" id="CP159373">
    <property type="protein sequence ID" value="XCN72596.1"/>
    <property type="molecule type" value="Genomic_DNA"/>
</dbReference>
<feature type="repeat" description="TPR" evidence="10">
    <location>
        <begin position="459"/>
        <end position="492"/>
    </location>
</feature>
<keyword evidence="7 11" id="KW-0175">Coiled coil</keyword>
<dbReference type="GO" id="GO:0005737">
    <property type="term" value="C:cytoplasm"/>
    <property type="evidence" value="ECO:0007669"/>
    <property type="project" value="TreeGrafter"/>
</dbReference>
<feature type="repeat" description="TPR" evidence="10">
    <location>
        <begin position="174"/>
        <end position="207"/>
    </location>
</feature>
<feature type="repeat" description="TPR" evidence="10">
    <location>
        <begin position="249"/>
        <end position="282"/>
    </location>
</feature>
<dbReference type="PANTHER" id="PTHR45783:SF3">
    <property type="entry name" value="KINESIN LIGHT CHAIN"/>
    <property type="match status" value="1"/>
</dbReference>
<organism evidence="13">
    <name type="scientific">Candidatus Electrothrix aestuarii</name>
    <dbReference type="NCBI Taxonomy" id="3062594"/>
    <lineage>
        <taxon>Bacteria</taxon>
        <taxon>Pseudomonadati</taxon>
        <taxon>Thermodesulfobacteriota</taxon>
        <taxon>Desulfobulbia</taxon>
        <taxon>Desulfobulbales</taxon>
        <taxon>Desulfobulbaceae</taxon>
        <taxon>Candidatus Electrothrix</taxon>
    </lineage>
</organism>
<evidence type="ECO:0000256" key="7">
    <source>
        <dbReference type="ARBA" id="ARBA00023054"/>
    </source>
</evidence>
<evidence type="ECO:0000256" key="5">
    <source>
        <dbReference type="ARBA" id="ARBA00022737"/>
    </source>
</evidence>
<feature type="repeat" description="TPR" evidence="10">
    <location>
        <begin position="417"/>
        <end position="450"/>
    </location>
</feature>
<name>A0AAU8LU62_9BACT</name>